<evidence type="ECO:0000313" key="3">
    <source>
        <dbReference type="Proteomes" id="UP000298390"/>
    </source>
</evidence>
<dbReference type="STRING" id="34475.A0A4Y9Y8L3"/>
<keyword evidence="1" id="KW-0175">Coiled coil</keyword>
<dbReference type="EMBL" id="SEKV01000344">
    <property type="protein sequence ID" value="TFY58695.1"/>
    <property type="molecule type" value="Genomic_DNA"/>
</dbReference>
<evidence type="ECO:0000256" key="1">
    <source>
        <dbReference type="SAM" id="Coils"/>
    </source>
</evidence>
<dbReference type="Proteomes" id="UP000298390">
    <property type="component" value="Unassembled WGS sequence"/>
</dbReference>
<feature type="coiled-coil region" evidence="1">
    <location>
        <begin position="106"/>
        <end position="147"/>
    </location>
</feature>
<reference evidence="2 3" key="1">
    <citation type="submission" date="2019-01" db="EMBL/GenBank/DDBJ databases">
        <title>Genome sequencing of the rare red list fungi Fomitopsis rosea.</title>
        <authorList>
            <person name="Buettner E."/>
            <person name="Kellner H."/>
        </authorList>
    </citation>
    <scope>NUCLEOTIDE SEQUENCE [LARGE SCALE GENOMIC DNA]</scope>
    <source>
        <strain evidence="2 3">DSM 105464</strain>
    </source>
</reference>
<comment type="caution">
    <text evidence="2">The sequence shown here is derived from an EMBL/GenBank/DDBJ whole genome shotgun (WGS) entry which is preliminary data.</text>
</comment>
<gene>
    <name evidence="2" type="ORF">EVJ58_g6258</name>
</gene>
<accession>A0A4Y9Y8L3</accession>
<name>A0A4Y9Y8L3_9APHY</name>
<evidence type="ECO:0000313" key="2">
    <source>
        <dbReference type="EMBL" id="TFY58695.1"/>
    </source>
</evidence>
<sequence>MHVRHHSDPALEIYTPRGGAVVYSTRPQFESGEFTPLADPVARLTRECSALRLRLATAERRERSAPFGPLTAPVQPRTPPSARFELALETAYARRDAARSHIHIEIMKLAERYKALQETLREMQENLRTKDREIETLRQERDRLVAERDQKPQAVMDAEQIARTRSMDVFMTKTDNWSGAQVIQAVEDLNAEINQFAASATETCAFTKRMKARAPPPTSDTGPLQDEESAPWLGAAFVQALSTRDHTQDPILVQLALQASIVTCCARSLSLFCVGFPSKLDALLSRVLTHMQSSEPQATSARWRALTHRSIRMLYPGLEEYAITELVATMLRWSSTVFALAGSSPTTEPSPALVPSTQLRRIAEAVYRLARVTREEILSTSFEVVLVDSGEPFEEGSMSNKMRDYEECIIDDATSVQSYSSGRSSGARAGGANNGRVLCTTELGLRCVTRKSRRASTASEDNVEEPFEDRILLTPKVVLNSALEAIDRGQ</sequence>
<organism evidence="2 3">
    <name type="scientific">Rhodofomes roseus</name>
    <dbReference type="NCBI Taxonomy" id="34475"/>
    <lineage>
        <taxon>Eukaryota</taxon>
        <taxon>Fungi</taxon>
        <taxon>Dikarya</taxon>
        <taxon>Basidiomycota</taxon>
        <taxon>Agaricomycotina</taxon>
        <taxon>Agaricomycetes</taxon>
        <taxon>Polyporales</taxon>
        <taxon>Rhodofomes</taxon>
    </lineage>
</organism>
<proteinExistence type="predicted"/>
<protein>
    <submittedName>
        <fullName evidence="2">Uncharacterized protein</fullName>
    </submittedName>
</protein>
<dbReference type="AlphaFoldDB" id="A0A4Y9Y8L3"/>